<gene>
    <name evidence="1" type="ORF">ACFFIZ_09650</name>
</gene>
<evidence type="ECO:0000313" key="1">
    <source>
        <dbReference type="EMBL" id="MFC0200573.1"/>
    </source>
</evidence>
<organism evidence="1 2">
    <name type="scientific">Paracoccus rhizosphaerae</name>
    <dbReference type="NCBI Taxonomy" id="1133347"/>
    <lineage>
        <taxon>Bacteria</taxon>
        <taxon>Pseudomonadati</taxon>
        <taxon>Pseudomonadota</taxon>
        <taxon>Alphaproteobacteria</taxon>
        <taxon>Rhodobacterales</taxon>
        <taxon>Paracoccaceae</taxon>
        <taxon>Paracoccus</taxon>
    </lineage>
</organism>
<name>A0ABV6CNL9_9RHOB</name>
<protein>
    <submittedName>
        <fullName evidence="1">Uncharacterized protein</fullName>
    </submittedName>
</protein>
<evidence type="ECO:0000313" key="2">
    <source>
        <dbReference type="Proteomes" id="UP001589795"/>
    </source>
</evidence>
<keyword evidence="2" id="KW-1185">Reference proteome</keyword>
<dbReference type="Proteomes" id="UP001589795">
    <property type="component" value="Unassembled WGS sequence"/>
</dbReference>
<dbReference type="RefSeq" id="WP_265507287.1">
    <property type="nucleotide sequence ID" value="NZ_JAOTBE010000028.1"/>
</dbReference>
<sequence length="62" mass="6590">MTKYLPTATYNELLSDLAAAFTEAANSTSYTLSDLLALALANADVLPEACRDDEPEIEPIAA</sequence>
<dbReference type="EMBL" id="JBHLWQ010000086">
    <property type="protein sequence ID" value="MFC0200573.1"/>
    <property type="molecule type" value="Genomic_DNA"/>
</dbReference>
<accession>A0ABV6CNL9</accession>
<proteinExistence type="predicted"/>
<comment type="caution">
    <text evidence="1">The sequence shown here is derived from an EMBL/GenBank/DDBJ whole genome shotgun (WGS) entry which is preliminary data.</text>
</comment>
<reference evidence="1 2" key="1">
    <citation type="submission" date="2024-09" db="EMBL/GenBank/DDBJ databases">
        <authorList>
            <person name="Sun Q."/>
            <person name="Mori K."/>
        </authorList>
    </citation>
    <scope>NUCLEOTIDE SEQUENCE [LARGE SCALE GENOMIC DNA]</scope>
    <source>
        <strain evidence="1 2">CCM 7904</strain>
    </source>
</reference>